<comment type="caution">
    <text evidence="2">The sequence shown here is derived from an EMBL/GenBank/DDBJ whole genome shotgun (WGS) entry which is preliminary data.</text>
</comment>
<organism evidence="2 3">
    <name type="scientific">Inconstantimicrobium porci</name>
    <dbReference type="NCBI Taxonomy" id="2652291"/>
    <lineage>
        <taxon>Bacteria</taxon>
        <taxon>Bacillati</taxon>
        <taxon>Bacillota</taxon>
        <taxon>Clostridia</taxon>
        <taxon>Eubacteriales</taxon>
        <taxon>Clostridiaceae</taxon>
        <taxon>Inconstantimicrobium</taxon>
    </lineage>
</organism>
<gene>
    <name evidence="2" type="ORF">FYJ33_04060</name>
</gene>
<dbReference type="AlphaFoldDB" id="A0A7X2MWX9"/>
<protein>
    <submittedName>
        <fullName evidence="2">DUF1540 domain-containing protein</fullName>
    </submittedName>
</protein>
<evidence type="ECO:0000313" key="2">
    <source>
        <dbReference type="EMBL" id="MSR90608.1"/>
    </source>
</evidence>
<keyword evidence="3" id="KW-1185">Reference proteome</keyword>
<dbReference type="Proteomes" id="UP000460287">
    <property type="component" value="Unassembled WGS sequence"/>
</dbReference>
<accession>A0A7X2MWX9</accession>
<proteinExistence type="predicted"/>
<feature type="domain" description="DUF1540" evidence="1">
    <location>
        <begin position="62"/>
        <end position="100"/>
    </location>
</feature>
<dbReference type="InterPro" id="IPR011437">
    <property type="entry name" value="DUF1540"/>
</dbReference>
<dbReference type="Pfam" id="PF07561">
    <property type="entry name" value="DUF1540"/>
    <property type="match status" value="2"/>
</dbReference>
<name>A0A7X2MWX9_9CLOT</name>
<evidence type="ECO:0000313" key="3">
    <source>
        <dbReference type="Proteomes" id="UP000460287"/>
    </source>
</evidence>
<feature type="domain" description="DUF1540" evidence="1">
    <location>
        <begin position="5"/>
        <end position="42"/>
    </location>
</feature>
<reference evidence="2 3" key="1">
    <citation type="submission" date="2019-08" db="EMBL/GenBank/DDBJ databases">
        <title>In-depth cultivation of the pig gut microbiome towards novel bacterial diversity and tailored functional studies.</title>
        <authorList>
            <person name="Wylensek D."/>
            <person name="Hitch T.C.A."/>
            <person name="Clavel T."/>
        </authorList>
    </citation>
    <scope>NUCLEOTIDE SEQUENCE [LARGE SCALE GENOMIC DNA]</scope>
    <source>
        <strain evidence="2 3">WCA-383-APC-5B</strain>
    </source>
</reference>
<evidence type="ECO:0000259" key="1">
    <source>
        <dbReference type="Pfam" id="PF07561"/>
    </source>
</evidence>
<sequence length="103" mass="11202">MTKLNCSVKNCANNNHNYCCISSIYVGGKNADEPEYTDCESFVEKDNGFTNLTVDPNPNVEVGCAAEKCVYNCSHICTADSIKVAGEHAHQAEQTLCATFSEK</sequence>
<dbReference type="RefSeq" id="WP_154530491.1">
    <property type="nucleotide sequence ID" value="NZ_VULX01000003.1"/>
</dbReference>
<dbReference type="EMBL" id="VULX01000003">
    <property type="protein sequence ID" value="MSR90608.1"/>
    <property type="molecule type" value="Genomic_DNA"/>
</dbReference>